<keyword evidence="5" id="KW-0949">S-adenosyl-L-methionine</keyword>
<reference evidence="8" key="1">
    <citation type="submission" date="2019-05" db="EMBL/GenBank/DDBJ databases">
        <title>Whole genome sequencing of Pseudanabaena catenata USMAC16.</title>
        <authorList>
            <person name="Khan Z."/>
            <person name="Omar W.M."/>
            <person name="Convey P."/>
            <person name="Merican F."/>
            <person name="Najimudin N."/>
        </authorList>
    </citation>
    <scope>NUCLEOTIDE SEQUENCE</scope>
    <source>
        <strain evidence="8">USMAC16</strain>
    </source>
</reference>
<evidence type="ECO:0000256" key="5">
    <source>
        <dbReference type="ARBA" id="ARBA00022691"/>
    </source>
</evidence>
<evidence type="ECO:0000256" key="3">
    <source>
        <dbReference type="ARBA" id="ARBA00022603"/>
    </source>
</evidence>
<proteinExistence type="predicted"/>
<evidence type="ECO:0000313" key="8">
    <source>
        <dbReference type="EMBL" id="MDG3495039.1"/>
    </source>
</evidence>
<dbReference type="SMART" id="SM00028">
    <property type="entry name" value="TPR"/>
    <property type="match status" value="1"/>
</dbReference>
<dbReference type="PROSITE" id="PS50123">
    <property type="entry name" value="CHER"/>
    <property type="match status" value="1"/>
</dbReference>
<dbReference type="Gene3D" id="1.10.155.10">
    <property type="entry name" value="Chemotaxis receptor methyltransferase CheR, N-terminal domain"/>
    <property type="match status" value="1"/>
</dbReference>
<comment type="catalytic activity">
    <reaction evidence="1">
        <text>L-glutamyl-[protein] + S-adenosyl-L-methionine = [protein]-L-glutamate 5-O-methyl ester + S-adenosyl-L-homocysteine</text>
        <dbReference type="Rhea" id="RHEA:24452"/>
        <dbReference type="Rhea" id="RHEA-COMP:10208"/>
        <dbReference type="Rhea" id="RHEA-COMP:10311"/>
        <dbReference type="ChEBI" id="CHEBI:29973"/>
        <dbReference type="ChEBI" id="CHEBI:57856"/>
        <dbReference type="ChEBI" id="CHEBI:59789"/>
        <dbReference type="ChEBI" id="CHEBI:82795"/>
        <dbReference type="EC" id="2.1.1.80"/>
    </reaction>
</comment>
<dbReference type="InterPro" id="IPR011990">
    <property type="entry name" value="TPR-like_helical_dom_sf"/>
</dbReference>
<evidence type="ECO:0000313" key="9">
    <source>
        <dbReference type="Proteomes" id="UP001152872"/>
    </source>
</evidence>
<accession>A0A9X4MF36</accession>
<dbReference type="InterPro" id="IPR022642">
    <property type="entry name" value="CheR_C"/>
</dbReference>
<dbReference type="Pfam" id="PF13181">
    <property type="entry name" value="TPR_8"/>
    <property type="match status" value="1"/>
</dbReference>
<evidence type="ECO:0000256" key="1">
    <source>
        <dbReference type="ARBA" id="ARBA00001541"/>
    </source>
</evidence>
<dbReference type="Gene3D" id="3.40.50.150">
    <property type="entry name" value="Vaccinia Virus protein VP39"/>
    <property type="match status" value="1"/>
</dbReference>
<evidence type="ECO:0000256" key="2">
    <source>
        <dbReference type="ARBA" id="ARBA00012534"/>
    </source>
</evidence>
<comment type="caution">
    <text evidence="8">The sequence shown here is derived from an EMBL/GenBank/DDBJ whole genome shotgun (WGS) entry which is preliminary data.</text>
</comment>
<dbReference type="RefSeq" id="WP_009627146.1">
    <property type="nucleotide sequence ID" value="NZ_VBTY01000078.1"/>
</dbReference>
<protein>
    <recommendedName>
        <fullName evidence="2">protein-glutamate O-methyltransferase</fullName>
        <ecNumber evidence="2">2.1.1.80</ecNumber>
    </recommendedName>
</protein>
<dbReference type="SUPFAM" id="SSF47757">
    <property type="entry name" value="Chemotaxis receptor methyltransferase CheR, N-terminal domain"/>
    <property type="match status" value="1"/>
</dbReference>
<dbReference type="AlphaFoldDB" id="A0A9X4MF36"/>
<dbReference type="InterPro" id="IPR029063">
    <property type="entry name" value="SAM-dependent_MTases_sf"/>
</dbReference>
<dbReference type="InterPro" id="IPR050903">
    <property type="entry name" value="Bact_Chemotaxis_MeTrfase"/>
</dbReference>
<dbReference type="GO" id="GO:0032259">
    <property type="term" value="P:methylation"/>
    <property type="evidence" value="ECO:0007669"/>
    <property type="project" value="UniProtKB-KW"/>
</dbReference>
<dbReference type="PROSITE" id="PS50005">
    <property type="entry name" value="TPR"/>
    <property type="match status" value="1"/>
</dbReference>
<feature type="repeat" description="TPR" evidence="6">
    <location>
        <begin position="347"/>
        <end position="380"/>
    </location>
</feature>
<dbReference type="GO" id="GO:0008983">
    <property type="term" value="F:protein-glutamate O-methyltransferase activity"/>
    <property type="evidence" value="ECO:0007669"/>
    <property type="project" value="UniProtKB-EC"/>
</dbReference>
<dbReference type="InterPro" id="IPR019734">
    <property type="entry name" value="TPR_rpt"/>
</dbReference>
<evidence type="ECO:0000256" key="6">
    <source>
        <dbReference type="PROSITE-ProRule" id="PRU00339"/>
    </source>
</evidence>
<name>A0A9X4MF36_9CYAN</name>
<evidence type="ECO:0000259" key="7">
    <source>
        <dbReference type="PROSITE" id="PS50123"/>
    </source>
</evidence>
<keyword evidence="9" id="KW-1185">Reference proteome</keyword>
<evidence type="ECO:0000256" key="4">
    <source>
        <dbReference type="ARBA" id="ARBA00022679"/>
    </source>
</evidence>
<keyword evidence="6" id="KW-0802">TPR repeat</keyword>
<dbReference type="Pfam" id="PF01739">
    <property type="entry name" value="CheR"/>
    <property type="match status" value="1"/>
</dbReference>
<dbReference type="PANTHER" id="PTHR24422">
    <property type="entry name" value="CHEMOTAXIS PROTEIN METHYLTRANSFERASE"/>
    <property type="match status" value="1"/>
</dbReference>
<dbReference type="Gene3D" id="1.25.40.10">
    <property type="entry name" value="Tetratricopeptide repeat domain"/>
    <property type="match status" value="1"/>
</dbReference>
<dbReference type="EMBL" id="VBTY01000078">
    <property type="protein sequence ID" value="MDG3495039.1"/>
    <property type="molecule type" value="Genomic_DNA"/>
</dbReference>
<keyword evidence="3 8" id="KW-0489">Methyltransferase</keyword>
<dbReference type="PRINTS" id="PR00996">
    <property type="entry name" value="CHERMTFRASE"/>
</dbReference>
<dbReference type="PANTHER" id="PTHR24422:SF19">
    <property type="entry name" value="CHEMOTAXIS PROTEIN METHYLTRANSFERASE"/>
    <property type="match status" value="1"/>
</dbReference>
<dbReference type="Proteomes" id="UP001152872">
    <property type="component" value="Unassembled WGS sequence"/>
</dbReference>
<dbReference type="PROSITE" id="PS50293">
    <property type="entry name" value="TPR_REGION"/>
    <property type="match status" value="1"/>
</dbReference>
<dbReference type="EC" id="2.1.1.80" evidence="2"/>
<dbReference type="SUPFAM" id="SSF48452">
    <property type="entry name" value="TPR-like"/>
    <property type="match status" value="1"/>
</dbReference>
<organism evidence="8 9">
    <name type="scientific">Pseudanabaena catenata USMAC16</name>
    <dbReference type="NCBI Taxonomy" id="1855837"/>
    <lineage>
        <taxon>Bacteria</taxon>
        <taxon>Bacillati</taxon>
        <taxon>Cyanobacteriota</taxon>
        <taxon>Cyanophyceae</taxon>
        <taxon>Pseudanabaenales</taxon>
        <taxon>Pseudanabaenaceae</taxon>
        <taxon>Pseudanabaena</taxon>
    </lineage>
</organism>
<keyword evidence="4" id="KW-0808">Transferase</keyword>
<dbReference type="SMART" id="SM00138">
    <property type="entry name" value="MeTrc"/>
    <property type="match status" value="1"/>
</dbReference>
<sequence>MSHIEIAAFLKQKIGMDATTVSPSAITSAIRQRMRALNLTNERVYYRLLQSSGGELQEFIDAVTVPETWFLRDREPFTFLKHYVTHNYITHNYLPQQRHSIFRVLSVPCASGEEPYSITITLMESGLSLNAFQVEGIDVSQKMIQKAIRGVYTMNSFRMTAPEFQARYFTAKDREYELHKEIRDSVRFSRDNILDPQFGINRLSFYNVIFCRNLLIYFDQRDRDRALHRLHQMLANDGILFVGHSEMGQIPQSLFEAIPYSKAYAYRKLALCPQSIAASKIAIPTSPLDQGEIKGDFSASLKSIATTSVDRNLPNPLDEARKLADRGLLQEAISIGKSYLERHRTDVEAYVLLAQIYQAQGSETEAMHFFQRALYLNPKHDDALFHLYLLKEKMGDRAGAEILRQRLQQ</sequence>
<dbReference type="InterPro" id="IPR000780">
    <property type="entry name" value="CheR_MeTrfase"/>
</dbReference>
<gene>
    <name evidence="8" type="ORF">FEV09_10765</name>
</gene>
<dbReference type="SUPFAM" id="SSF53335">
    <property type="entry name" value="S-adenosyl-L-methionine-dependent methyltransferases"/>
    <property type="match status" value="1"/>
</dbReference>
<dbReference type="InterPro" id="IPR036804">
    <property type="entry name" value="CheR_N_sf"/>
</dbReference>
<feature type="domain" description="CheR-type methyltransferase" evidence="7">
    <location>
        <begin position="1"/>
        <end position="246"/>
    </location>
</feature>